<dbReference type="Pfam" id="PF04567">
    <property type="entry name" value="RNA_pol_Rpb2_5"/>
    <property type="match status" value="1"/>
</dbReference>
<evidence type="ECO:0000256" key="10">
    <source>
        <dbReference type="SAM" id="MobiDB-lite"/>
    </source>
</evidence>
<dbReference type="InterPro" id="IPR007646">
    <property type="entry name" value="RNA_pol_Rpb2_4"/>
</dbReference>
<dbReference type="FunFam" id="3.90.1110.10:FF:000013">
    <property type="entry name" value="DNA-directed RNA polymerase subunit beta"/>
    <property type="match status" value="1"/>
</dbReference>
<dbReference type="Pfam" id="PF04565">
    <property type="entry name" value="RNA_pol_Rpb2_3"/>
    <property type="match status" value="1"/>
</dbReference>
<dbReference type="Pfam" id="PF04566">
    <property type="entry name" value="RNA_pol_Rpb2_4"/>
    <property type="match status" value="1"/>
</dbReference>
<feature type="domain" description="RNA polymerase Rpb2" evidence="12">
    <location>
        <begin position="1111"/>
        <end position="1204"/>
    </location>
</feature>
<protein>
    <recommendedName>
        <fullName evidence="9">DNA-directed RNA polymerase subunit beta</fullName>
        <ecNumber evidence="9">2.7.7.6</ecNumber>
    </recommendedName>
</protein>
<evidence type="ECO:0000313" key="19">
    <source>
        <dbReference type="Proteomes" id="UP000692954"/>
    </source>
</evidence>
<keyword evidence="3 9" id="KW-0808">Transferase</keyword>
<gene>
    <name evidence="18" type="ORF">PSON_ATCC_30995.1.T0500003</name>
</gene>
<evidence type="ECO:0000256" key="8">
    <source>
        <dbReference type="RuleBase" id="RU000434"/>
    </source>
</evidence>
<dbReference type="Pfam" id="PF04561">
    <property type="entry name" value="RNA_pol_Rpb2_2"/>
    <property type="match status" value="1"/>
</dbReference>
<comment type="function">
    <text evidence="9">DNA-dependent RNA polymerase catalyzes the transcription of DNA into RNA using the four ribonucleoside triphosphates as substrates.</text>
</comment>
<reference evidence="18" key="1">
    <citation type="submission" date="2021-01" db="EMBL/GenBank/DDBJ databases">
        <authorList>
            <consortium name="Genoscope - CEA"/>
            <person name="William W."/>
        </authorList>
    </citation>
    <scope>NUCLEOTIDE SEQUENCE</scope>
</reference>
<comment type="catalytic activity">
    <reaction evidence="9">
        <text>RNA(n) + a ribonucleoside 5'-triphosphate = RNA(n+1) + diphosphate</text>
        <dbReference type="Rhea" id="RHEA:21248"/>
        <dbReference type="Rhea" id="RHEA-COMP:14527"/>
        <dbReference type="Rhea" id="RHEA-COMP:17342"/>
        <dbReference type="ChEBI" id="CHEBI:33019"/>
        <dbReference type="ChEBI" id="CHEBI:61557"/>
        <dbReference type="ChEBI" id="CHEBI:140395"/>
        <dbReference type="EC" id="2.7.7.6"/>
    </reaction>
</comment>
<feature type="region of interest" description="Disordered" evidence="10">
    <location>
        <begin position="1"/>
        <end position="26"/>
    </location>
</feature>
<dbReference type="Pfam" id="PF04560">
    <property type="entry name" value="RNA_pol_Rpb2_7"/>
    <property type="match status" value="1"/>
</dbReference>
<keyword evidence="4 9" id="KW-0548">Nucleotidyltransferase</keyword>
<feature type="domain" description="RNA polymerase Rpb2" evidence="15">
    <location>
        <begin position="504"/>
        <end position="564"/>
    </location>
</feature>
<dbReference type="FunFam" id="3.90.1800.10:FF:000002">
    <property type="entry name" value="DNA-directed RNA polymerase subunit beta"/>
    <property type="match status" value="1"/>
</dbReference>
<dbReference type="GO" id="GO:0000428">
    <property type="term" value="C:DNA-directed RNA polymerase complex"/>
    <property type="evidence" value="ECO:0007669"/>
    <property type="project" value="UniProtKB-KW"/>
</dbReference>
<feature type="domain" description="RNA polymerase beta subunit protrusion" evidence="14">
    <location>
        <begin position="45"/>
        <end position="445"/>
    </location>
</feature>
<comment type="similarity">
    <text evidence="1 8">Belongs to the RNA polymerase beta chain family.</text>
</comment>
<evidence type="ECO:0000256" key="6">
    <source>
        <dbReference type="ARBA" id="ARBA00022833"/>
    </source>
</evidence>
<dbReference type="EMBL" id="CAJJDN010000050">
    <property type="protein sequence ID" value="CAD8086462.1"/>
    <property type="molecule type" value="Genomic_DNA"/>
</dbReference>
<evidence type="ECO:0000256" key="5">
    <source>
        <dbReference type="ARBA" id="ARBA00022723"/>
    </source>
</evidence>
<evidence type="ECO:0000256" key="7">
    <source>
        <dbReference type="ARBA" id="ARBA00023163"/>
    </source>
</evidence>
<dbReference type="InterPro" id="IPR007647">
    <property type="entry name" value="RNA_pol_Rpb2_5"/>
</dbReference>
<organism evidence="18 19">
    <name type="scientific">Paramecium sonneborni</name>
    <dbReference type="NCBI Taxonomy" id="65129"/>
    <lineage>
        <taxon>Eukaryota</taxon>
        <taxon>Sar</taxon>
        <taxon>Alveolata</taxon>
        <taxon>Ciliophora</taxon>
        <taxon>Intramacronucleata</taxon>
        <taxon>Oligohymenophorea</taxon>
        <taxon>Peniculida</taxon>
        <taxon>Parameciidae</taxon>
        <taxon>Paramecium</taxon>
    </lineage>
</organism>
<evidence type="ECO:0000259" key="13">
    <source>
        <dbReference type="Pfam" id="PF04561"/>
    </source>
</evidence>
<evidence type="ECO:0000259" key="17">
    <source>
        <dbReference type="Pfam" id="PF04567"/>
    </source>
</evidence>
<evidence type="ECO:0000259" key="14">
    <source>
        <dbReference type="Pfam" id="PF04563"/>
    </source>
</evidence>
<keyword evidence="6" id="KW-0862">Zinc</keyword>
<evidence type="ECO:0000256" key="4">
    <source>
        <dbReference type="ARBA" id="ARBA00022695"/>
    </source>
</evidence>
<dbReference type="GO" id="GO:0003677">
    <property type="term" value="F:DNA binding"/>
    <property type="evidence" value="ECO:0007669"/>
    <property type="project" value="InterPro"/>
</dbReference>
<evidence type="ECO:0000256" key="9">
    <source>
        <dbReference type="RuleBase" id="RU363031"/>
    </source>
</evidence>
<dbReference type="GO" id="GO:0003899">
    <property type="term" value="F:DNA-directed RNA polymerase activity"/>
    <property type="evidence" value="ECO:0007669"/>
    <property type="project" value="UniProtKB-EC"/>
</dbReference>
<keyword evidence="2 9" id="KW-0240">DNA-directed RNA polymerase</keyword>
<comment type="caution">
    <text evidence="18">The sequence shown here is derived from an EMBL/GenBank/DDBJ whole genome shotgun (WGS) entry which is preliminary data.</text>
</comment>
<dbReference type="CDD" id="cd00653">
    <property type="entry name" value="RNA_pol_B_RPB2"/>
    <property type="match status" value="1"/>
</dbReference>
<feature type="domain" description="RNA polymerase Rpb2" evidence="16">
    <location>
        <begin position="608"/>
        <end position="671"/>
    </location>
</feature>
<accession>A0A8S1N3F2</accession>
<evidence type="ECO:0000256" key="1">
    <source>
        <dbReference type="ARBA" id="ARBA00006835"/>
    </source>
</evidence>
<evidence type="ECO:0000256" key="2">
    <source>
        <dbReference type="ARBA" id="ARBA00022478"/>
    </source>
</evidence>
<dbReference type="AlphaFoldDB" id="A0A8S1N3F2"/>
<keyword evidence="19" id="KW-1185">Reference proteome</keyword>
<dbReference type="GO" id="GO:0006351">
    <property type="term" value="P:DNA-templated transcription"/>
    <property type="evidence" value="ECO:0007669"/>
    <property type="project" value="InterPro"/>
</dbReference>
<evidence type="ECO:0000259" key="12">
    <source>
        <dbReference type="Pfam" id="PF04560"/>
    </source>
</evidence>
<dbReference type="FunFam" id="3.90.1070.20:FF:000002">
    <property type="entry name" value="DNA-directed RNA polymerase subunit beta"/>
    <property type="match status" value="1"/>
</dbReference>
<dbReference type="InterPro" id="IPR007641">
    <property type="entry name" value="RNA_pol_Rpb2_7"/>
</dbReference>
<dbReference type="Proteomes" id="UP000692954">
    <property type="component" value="Unassembled WGS sequence"/>
</dbReference>
<dbReference type="InterPro" id="IPR015712">
    <property type="entry name" value="DNA-dir_RNA_pol_su2"/>
</dbReference>
<evidence type="ECO:0000259" key="16">
    <source>
        <dbReference type="Pfam" id="PF04566"/>
    </source>
</evidence>
<dbReference type="OrthoDB" id="10248617at2759"/>
<feature type="domain" description="RNA polymerase Rpb2" evidence="13">
    <location>
        <begin position="275"/>
        <end position="411"/>
    </location>
</feature>
<dbReference type="GO" id="GO:0046872">
    <property type="term" value="F:metal ion binding"/>
    <property type="evidence" value="ECO:0007669"/>
    <property type="project" value="UniProtKB-KW"/>
</dbReference>
<dbReference type="Pfam" id="PF04563">
    <property type="entry name" value="RNA_pol_Rpb2_1"/>
    <property type="match status" value="1"/>
</dbReference>
<keyword evidence="5" id="KW-0479">Metal-binding</keyword>
<dbReference type="PANTHER" id="PTHR20856">
    <property type="entry name" value="DNA-DIRECTED RNA POLYMERASE I SUBUNIT 2"/>
    <property type="match status" value="1"/>
</dbReference>
<feature type="domain" description="RNA polymerase Rpb2" evidence="17">
    <location>
        <begin position="688"/>
        <end position="734"/>
    </location>
</feature>
<dbReference type="Pfam" id="PF00562">
    <property type="entry name" value="RNA_pol_Rpb2_6"/>
    <property type="match status" value="1"/>
</dbReference>
<evidence type="ECO:0000259" key="15">
    <source>
        <dbReference type="Pfam" id="PF04565"/>
    </source>
</evidence>
<keyword evidence="7 9" id="KW-0804">Transcription</keyword>
<evidence type="ECO:0000259" key="11">
    <source>
        <dbReference type="Pfam" id="PF00562"/>
    </source>
</evidence>
<dbReference type="PROSITE" id="PS01166">
    <property type="entry name" value="RNA_POL_BETA"/>
    <property type="match status" value="1"/>
</dbReference>
<evidence type="ECO:0000256" key="3">
    <source>
        <dbReference type="ARBA" id="ARBA00022679"/>
    </source>
</evidence>
<sequence length="1214" mass="139262">MSQVEEEDQRLFSDDSIQEEDEDESQKLNNDDIWKVLHMFFQTHGLVSQQINSYESFVENIIKYVRGHEGTFVVRVKPQYKEEERMDAQTEYLYQFQIIRCFMGKKNIHIDKFEEEIYPMIARLRDLTYSRQLKIDLEVTMQQRNKRDGSIEEKSKQTFKGLPFFKLPIMVRSRFCSLPKDPKDPDSIQQRILSGECGFDQGGYFILRGSEKVIVAQERIANNVVLVFKSKIVNKPWVAEIRSQPDLWSNPNNFKVELRYIQNTPVIRCSVKQFNSTQGIPLFTLFRALGISSDLEILERIVYNLEDEQMGPMLEMLYGSLQEGGEYEDEELCLRWIGNKIKKAENQDPETLIQEAKKLINKNILPHIGVSSESRDRKAYFIGYIVHRLLNASLGKTDQDDRDHYGKKRLDMAGAMMMGVFKTSFESFKQNAKKALEKYINGGRRGKGQQTKIENMRQPDDIKSFFDGEQISKDIDNALATGNWGRSKEGQVVKTGVAQTLKRETSLFATLSHLRRMNAPINPQMKLSKPRQLHNTHFGFICPAETPEGQKIGIVKNLSLMTAVSNDLQQKDKEALLRLIMVMKQDVFDFQLLQGEFQASDIPKMTKVLVDGNWIGFTRNPEQFIQEFKNLRSAEESFIPIEVSINFDYVNKEIRIYTDAGRCMRPLFIVQDNKLKLKKNQLNSFRDWEQLLQNKCVELLDVEEEEGSLIAMDLNIMSRGTSNFKRYTHCEIHPCMMFGVCASVIPFANHNQGPRNTLQSAMGKQAMGLNSTNFNIRFDTLVHILHYPQKPLASSKAVDFITVNEVPIGINCVTSIACFTGYNQEDSIIINQYAIDRGFFRSVFYRTYKESEDKDPDNFTETKITKPIGDNFAGKLFIKLDSDGIVPPGTKVDEEEPIIGKELIIDNIMLNTANGQKNTKECSLLTRRAERGVVDSVLISENQKGYKLVKVKVRSLRIPQIGDKFCSRHGQKGTCGMTYRQEDLPFTLTGISPDLTINPHCIPSRMTIGHLIECLSSKLASIKGQFNDATPFAQISVNDIAKELHEVGWQKWGNEVMTNPYSGNMFQIPIFVGPTYYQRLRHLVDDKMYARSRGPVTGITRQPTHGRSRKGGLRFGEMERDCIISHGTAKFLKERTYDVSDAFRVHVCSKCGLFAVANLENQEFYCNICKNSNQQNQIYQVLIPYAAKTLIQELISMNIAPRLKFDQSKLKHEI</sequence>
<name>A0A8S1N3F2_9CILI</name>
<feature type="domain" description="DNA-directed RNA polymerase subunit 2 hybrid-binding" evidence="11">
    <location>
        <begin position="741"/>
        <end position="1109"/>
    </location>
</feature>
<dbReference type="GO" id="GO:0032549">
    <property type="term" value="F:ribonucleoside binding"/>
    <property type="evidence" value="ECO:0007669"/>
    <property type="project" value="InterPro"/>
</dbReference>
<proteinExistence type="inferred from homology"/>
<evidence type="ECO:0000313" key="18">
    <source>
        <dbReference type="EMBL" id="CAD8086462.1"/>
    </source>
</evidence>
<dbReference type="InterPro" id="IPR007645">
    <property type="entry name" value="RNA_pol_Rpb2_3"/>
</dbReference>
<dbReference type="InterPro" id="IPR007644">
    <property type="entry name" value="RNA_pol_bsu_protrusion"/>
</dbReference>
<dbReference type="InterPro" id="IPR007642">
    <property type="entry name" value="RNA_pol_Rpb2_2"/>
</dbReference>
<dbReference type="InterPro" id="IPR007121">
    <property type="entry name" value="RNA_pol_bsu_CS"/>
</dbReference>
<dbReference type="InterPro" id="IPR007120">
    <property type="entry name" value="DNA-dir_RNAP_su2_dom"/>
</dbReference>
<dbReference type="EC" id="2.7.7.6" evidence="9"/>